<dbReference type="Proteomes" id="UP000641932">
    <property type="component" value="Unassembled WGS sequence"/>
</dbReference>
<dbReference type="PANTHER" id="PTHR43860:SF2">
    <property type="entry name" value="BETAINE ALDEHYDE DEHYDROGENASE-RELATED"/>
    <property type="match status" value="1"/>
</dbReference>
<evidence type="ECO:0000256" key="5">
    <source>
        <dbReference type="RuleBase" id="RU003345"/>
    </source>
</evidence>
<accession>A0A917ZSR3</accession>
<evidence type="ECO:0000256" key="3">
    <source>
        <dbReference type="ARBA" id="ARBA00023027"/>
    </source>
</evidence>
<feature type="active site" evidence="4">
    <location>
        <position position="30"/>
    </location>
</feature>
<dbReference type="PANTHER" id="PTHR43860">
    <property type="entry name" value="BETAINE ALDEHYDE DEHYDROGENASE"/>
    <property type="match status" value="1"/>
</dbReference>
<dbReference type="InterPro" id="IPR029510">
    <property type="entry name" value="Ald_DH_CS_GLU"/>
</dbReference>
<sequence length="97" mass="10024">MDMASFTGGLVTGRAVMAACASMVNRIAVELGGKNPDTVFAAADSGTAADHALLAVFLHSGQVRSAGPAEYREPEHIWRTVNPKPQGWFDPAGGGIA</sequence>
<dbReference type="Gene3D" id="3.40.309.10">
    <property type="entry name" value="Aldehyde Dehydrogenase, Chain A, domain 2"/>
    <property type="match status" value="1"/>
</dbReference>
<dbReference type="PROSITE" id="PS00687">
    <property type="entry name" value="ALDEHYDE_DEHYDR_GLU"/>
    <property type="match status" value="1"/>
</dbReference>
<organism evidence="7 8">
    <name type="scientific">Wenjunlia tyrosinilytica</name>
    <dbReference type="NCBI Taxonomy" id="1544741"/>
    <lineage>
        <taxon>Bacteria</taxon>
        <taxon>Bacillati</taxon>
        <taxon>Actinomycetota</taxon>
        <taxon>Actinomycetes</taxon>
        <taxon>Kitasatosporales</taxon>
        <taxon>Streptomycetaceae</taxon>
        <taxon>Wenjunlia</taxon>
    </lineage>
</organism>
<gene>
    <name evidence="7" type="ORF">GCM10012280_39280</name>
</gene>
<evidence type="ECO:0000313" key="7">
    <source>
        <dbReference type="EMBL" id="GGO91437.1"/>
    </source>
</evidence>
<evidence type="ECO:0000256" key="1">
    <source>
        <dbReference type="ARBA" id="ARBA00009986"/>
    </source>
</evidence>
<dbReference type="InterPro" id="IPR016161">
    <property type="entry name" value="Ald_DH/histidinol_DH"/>
</dbReference>
<keyword evidence="3" id="KW-0520">NAD</keyword>
<dbReference type="GO" id="GO:0016620">
    <property type="term" value="F:oxidoreductase activity, acting on the aldehyde or oxo group of donors, NAD or NADP as acceptor"/>
    <property type="evidence" value="ECO:0007669"/>
    <property type="project" value="InterPro"/>
</dbReference>
<dbReference type="AlphaFoldDB" id="A0A917ZSR3"/>
<dbReference type="InterPro" id="IPR016162">
    <property type="entry name" value="Ald_DH_N"/>
</dbReference>
<evidence type="ECO:0000256" key="4">
    <source>
        <dbReference type="PROSITE-ProRule" id="PRU10007"/>
    </source>
</evidence>
<dbReference type="Pfam" id="PF00171">
    <property type="entry name" value="Aldedh"/>
    <property type="match status" value="1"/>
</dbReference>
<name>A0A917ZSR3_9ACTN</name>
<keyword evidence="2 5" id="KW-0560">Oxidoreductase</keyword>
<dbReference type="InterPro" id="IPR016163">
    <property type="entry name" value="Ald_DH_C"/>
</dbReference>
<proteinExistence type="inferred from homology"/>
<evidence type="ECO:0000256" key="2">
    <source>
        <dbReference type="ARBA" id="ARBA00023002"/>
    </source>
</evidence>
<reference evidence="7" key="1">
    <citation type="journal article" date="2014" name="Int. J. Syst. Evol. Microbiol.">
        <title>Complete genome sequence of Corynebacterium casei LMG S-19264T (=DSM 44701T), isolated from a smear-ripened cheese.</title>
        <authorList>
            <consortium name="US DOE Joint Genome Institute (JGI-PGF)"/>
            <person name="Walter F."/>
            <person name="Albersmeier A."/>
            <person name="Kalinowski J."/>
            <person name="Ruckert C."/>
        </authorList>
    </citation>
    <scope>NUCLEOTIDE SEQUENCE</scope>
    <source>
        <strain evidence="7">CGMCC 4.7201</strain>
    </source>
</reference>
<evidence type="ECO:0000259" key="6">
    <source>
        <dbReference type="Pfam" id="PF00171"/>
    </source>
</evidence>
<keyword evidence="8" id="KW-1185">Reference proteome</keyword>
<reference evidence="7" key="2">
    <citation type="submission" date="2020-09" db="EMBL/GenBank/DDBJ databases">
        <authorList>
            <person name="Sun Q."/>
            <person name="Zhou Y."/>
        </authorList>
    </citation>
    <scope>NUCLEOTIDE SEQUENCE</scope>
    <source>
        <strain evidence="7">CGMCC 4.7201</strain>
    </source>
</reference>
<dbReference type="Gene3D" id="3.40.605.10">
    <property type="entry name" value="Aldehyde Dehydrogenase, Chain A, domain 1"/>
    <property type="match status" value="1"/>
</dbReference>
<dbReference type="EMBL" id="BMMS01000016">
    <property type="protein sequence ID" value="GGO91437.1"/>
    <property type="molecule type" value="Genomic_DNA"/>
</dbReference>
<protein>
    <recommendedName>
        <fullName evidence="6">Aldehyde dehydrogenase domain-containing protein</fullName>
    </recommendedName>
</protein>
<dbReference type="SUPFAM" id="SSF53720">
    <property type="entry name" value="ALDH-like"/>
    <property type="match status" value="1"/>
</dbReference>
<feature type="domain" description="Aldehyde dehydrogenase" evidence="6">
    <location>
        <begin position="2"/>
        <end position="66"/>
    </location>
</feature>
<comment type="similarity">
    <text evidence="1 5">Belongs to the aldehyde dehydrogenase family.</text>
</comment>
<dbReference type="InterPro" id="IPR015590">
    <property type="entry name" value="Aldehyde_DH_dom"/>
</dbReference>
<evidence type="ECO:0000313" key="8">
    <source>
        <dbReference type="Proteomes" id="UP000641932"/>
    </source>
</evidence>
<comment type="caution">
    <text evidence="7">The sequence shown here is derived from an EMBL/GenBank/DDBJ whole genome shotgun (WGS) entry which is preliminary data.</text>
</comment>